<reference evidence="1" key="1">
    <citation type="journal article" date="2023" name="J. Phycol.">
        <title>Gene-rich plastid genomes of two parasitic red algal species, Laurencia australis and L. verruciformis (Rhodomelaceae, Ceramiales), and a taxonomic revision of Janczewskia.</title>
        <authorList>
            <person name="Preuss M."/>
            <person name="Diaz-Tapia P."/>
            <person name="Verbruggen H."/>
            <person name="Zuccarello G.C."/>
        </authorList>
    </citation>
    <scope>NUCLEOTIDE SEQUENCE</scope>
    <source>
        <strain evidence="1">PD4142</strain>
    </source>
</reference>
<dbReference type="EMBL" id="OQ908870">
    <property type="protein sequence ID" value="WMP12332.1"/>
    <property type="molecule type" value="Genomic_DNA"/>
</dbReference>
<organism evidence="1">
    <name type="scientific">Laurencia verruciformis</name>
    <dbReference type="NCBI Taxonomy" id="3073068"/>
    <lineage>
        <taxon>Eukaryota</taxon>
        <taxon>Rhodophyta</taxon>
        <taxon>Florideophyceae</taxon>
        <taxon>Rhodymeniophycidae</taxon>
        <taxon>Ceramiales</taxon>
        <taxon>Rhodomelaceae</taxon>
        <taxon>Laurencieae</taxon>
        <taxon>Laurencia</taxon>
    </lineage>
</organism>
<keyword evidence="1" id="KW-0934">Plastid</keyword>
<sequence length="35" mass="4023">MKLKINNKIITEPDQHSTKSQNYIDTIGYKATKVT</sequence>
<gene>
    <name evidence="1" type="primary">orf167</name>
</gene>
<proteinExistence type="predicted"/>
<evidence type="ECO:0000313" key="1">
    <source>
        <dbReference type="EMBL" id="WMP12332.1"/>
    </source>
</evidence>
<keyword evidence="1" id="KW-0150">Chloroplast</keyword>
<accession>A0AA51RGE7</accession>
<protein>
    <submittedName>
        <fullName evidence="1">Uncharacterized protein</fullName>
    </submittedName>
</protein>
<dbReference type="AlphaFoldDB" id="A0AA51RGE7"/>
<name>A0AA51RGE7_9FLOR</name>
<geneLocation type="chloroplast" evidence="1"/>